<dbReference type="InterPro" id="IPR000276">
    <property type="entry name" value="GPCR_Rhodpsn"/>
</dbReference>
<dbReference type="Gene3D" id="1.20.1070.10">
    <property type="entry name" value="Rhodopsin 7-helix transmembrane proteins"/>
    <property type="match status" value="1"/>
</dbReference>
<accession>T1IDU0</accession>
<name>T1IDU0_RHOPR</name>
<dbReference type="SUPFAM" id="SSF81321">
    <property type="entry name" value="Family A G protein-coupled receptor-like"/>
    <property type="match status" value="1"/>
</dbReference>
<dbReference type="VEuPathDB" id="VectorBase:RPRC014460"/>
<dbReference type="PANTHER" id="PTHR24243">
    <property type="entry name" value="G-PROTEIN COUPLED RECEPTOR"/>
    <property type="match status" value="1"/>
</dbReference>
<dbReference type="GO" id="GO:0005886">
    <property type="term" value="C:plasma membrane"/>
    <property type="evidence" value="ECO:0007669"/>
    <property type="project" value="TreeGrafter"/>
</dbReference>
<comment type="subcellular location">
    <subcellularLocation>
        <location evidence="1">Membrane</location>
        <topology evidence="1">Multi-pass membrane protein</topology>
    </subcellularLocation>
</comment>
<dbReference type="eggNOG" id="KOG3656">
    <property type="taxonomic scope" value="Eukaryota"/>
</dbReference>
<keyword evidence="11" id="KW-1185">Reference proteome</keyword>
<dbReference type="STRING" id="13249.T1IDU0"/>
<feature type="domain" description="G-protein coupled receptors family 1 profile" evidence="9">
    <location>
        <begin position="76"/>
        <end position="135"/>
    </location>
</feature>
<dbReference type="GO" id="GO:0004930">
    <property type="term" value="F:G protein-coupled receptor activity"/>
    <property type="evidence" value="ECO:0007669"/>
    <property type="project" value="UniProtKB-KW"/>
</dbReference>
<dbReference type="HOGENOM" id="CLU_1888347_0_0_1"/>
<evidence type="ECO:0000256" key="3">
    <source>
        <dbReference type="ARBA" id="ARBA00022692"/>
    </source>
</evidence>
<evidence type="ECO:0000313" key="11">
    <source>
        <dbReference type="Proteomes" id="UP000015103"/>
    </source>
</evidence>
<keyword evidence="7" id="KW-0675">Receptor</keyword>
<dbReference type="EnsemblMetazoa" id="RPRC014460-RA">
    <property type="protein sequence ID" value="RPRC014460-PA"/>
    <property type="gene ID" value="RPRC014460"/>
</dbReference>
<dbReference type="PRINTS" id="PR00237">
    <property type="entry name" value="GPCRRHODOPSN"/>
</dbReference>
<keyword evidence="5" id="KW-0297">G-protein coupled receptor</keyword>
<keyword evidence="4" id="KW-1133">Transmembrane helix</keyword>
<keyword evidence="8" id="KW-0807">Transducer</keyword>
<dbReference type="AlphaFoldDB" id="T1IDU0"/>
<dbReference type="Pfam" id="PF00001">
    <property type="entry name" value="7tm_1"/>
    <property type="match status" value="1"/>
</dbReference>
<sequence length="135" mass="15566">MASRREEPNSWTDISVNMDQPIKSSGITKPTKMELQENLTDDYDYDVQESFNTYIWEELVPTLVVYILTLVIGVTGNFLIIFTIARYRRMKSITNVFLASLASADLLLILVCIPVKKIFSVNTCRSLKQQKEFNY</sequence>
<evidence type="ECO:0000256" key="7">
    <source>
        <dbReference type="ARBA" id="ARBA00023170"/>
    </source>
</evidence>
<evidence type="ECO:0000256" key="4">
    <source>
        <dbReference type="ARBA" id="ARBA00022989"/>
    </source>
</evidence>
<dbReference type="Proteomes" id="UP000015103">
    <property type="component" value="Unassembled WGS sequence"/>
</dbReference>
<dbReference type="InParanoid" id="T1IDU0"/>
<organism evidence="10 11">
    <name type="scientific">Rhodnius prolixus</name>
    <name type="common">Triatomid bug</name>
    <dbReference type="NCBI Taxonomy" id="13249"/>
    <lineage>
        <taxon>Eukaryota</taxon>
        <taxon>Metazoa</taxon>
        <taxon>Ecdysozoa</taxon>
        <taxon>Arthropoda</taxon>
        <taxon>Hexapoda</taxon>
        <taxon>Insecta</taxon>
        <taxon>Pterygota</taxon>
        <taxon>Neoptera</taxon>
        <taxon>Paraneoptera</taxon>
        <taxon>Hemiptera</taxon>
        <taxon>Heteroptera</taxon>
        <taxon>Panheteroptera</taxon>
        <taxon>Cimicomorpha</taxon>
        <taxon>Reduviidae</taxon>
        <taxon>Triatominae</taxon>
        <taxon>Rhodnius</taxon>
    </lineage>
</organism>
<evidence type="ECO:0000256" key="2">
    <source>
        <dbReference type="ARBA" id="ARBA00010663"/>
    </source>
</evidence>
<protein>
    <submittedName>
        <fullName evidence="10">G_PROTEIN_RECEP_F1_2 domain-containing protein</fullName>
    </submittedName>
</protein>
<evidence type="ECO:0000256" key="5">
    <source>
        <dbReference type="ARBA" id="ARBA00023040"/>
    </source>
</evidence>
<evidence type="ECO:0000256" key="8">
    <source>
        <dbReference type="ARBA" id="ARBA00023224"/>
    </source>
</evidence>
<keyword evidence="3" id="KW-0812">Transmembrane</keyword>
<dbReference type="PANTHER" id="PTHR24243:SF224">
    <property type="entry name" value="G-PROTEIN COUPLED RECEPTOR 19-RELATED"/>
    <property type="match status" value="1"/>
</dbReference>
<evidence type="ECO:0000313" key="10">
    <source>
        <dbReference type="EnsemblMetazoa" id="RPRC014460-PA"/>
    </source>
</evidence>
<dbReference type="InterPro" id="IPR017452">
    <property type="entry name" value="GPCR_Rhodpsn_7TM"/>
</dbReference>
<evidence type="ECO:0000259" key="9">
    <source>
        <dbReference type="PROSITE" id="PS50262"/>
    </source>
</evidence>
<dbReference type="EMBL" id="ACPB03005364">
    <property type="status" value="NOT_ANNOTATED_CDS"/>
    <property type="molecule type" value="Genomic_DNA"/>
</dbReference>
<evidence type="ECO:0000256" key="1">
    <source>
        <dbReference type="ARBA" id="ARBA00004141"/>
    </source>
</evidence>
<dbReference type="PROSITE" id="PS50262">
    <property type="entry name" value="G_PROTEIN_RECEP_F1_2"/>
    <property type="match status" value="1"/>
</dbReference>
<reference evidence="10" key="1">
    <citation type="submission" date="2015-05" db="UniProtKB">
        <authorList>
            <consortium name="EnsemblMetazoa"/>
        </authorList>
    </citation>
    <scope>IDENTIFICATION</scope>
</reference>
<evidence type="ECO:0000256" key="6">
    <source>
        <dbReference type="ARBA" id="ARBA00023136"/>
    </source>
</evidence>
<comment type="similarity">
    <text evidence="2">Belongs to the G-protein coupled receptor 1 family.</text>
</comment>
<proteinExistence type="inferred from homology"/>
<keyword evidence="6" id="KW-0472">Membrane</keyword>